<organism evidence="7 8">
    <name type="scientific">Rosa chinensis</name>
    <name type="common">China rose</name>
    <dbReference type="NCBI Taxonomy" id="74649"/>
    <lineage>
        <taxon>Eukaryota</taxon>
        <taxon>Viridiplantae</taxon>
        <taxon>Streptophyta</taxon>
        <taxon>Embryophyta</taxon>
        <taxon>Tracheophyta</taxon>
        <taxon>Spermatophyta</taxon>
        <taxon>Magnoliopsida</taxon>
        <taxon>eudicotyledons</taxon>
        <taxon>Gunneridae</taxon>
        <taxon>Pentapetalae</taxon>
        <taxon>rosids</taxon>
        <taxon>fabids</taxon>
        <taxon>Rosales</taxon>
        <taxon>Rosaceae</taxon>
        <taxon>Rosoideae</taxon>
        <taxon>Rosoideae incertae sedis</taxon>
        <taxon>Rosa</taxon>
    </lineage>
</organism>
<dbReference type="GO" id="GO:0008270">
    <property type="term" value="F:zinc ion binding"/>
    <property type="evidence" value="ECO:0007669"/>
    <property type="project" value="UniProtKB-KW"/>
</dbReference>
<dbReference type="InterPro" id="IPR007527">
    <property type="entry name" value="Znf_SWIM"/>
</dbReference>
<evidence type="ECO:0000256" key="3">
    <source>
        <dbReference type="ARBA" id="ARBA00022833"/>
    </source>
</evidence>
<dbReference type="InterPro" id="IPR006564">
    <property type="entry name" value="Znf_PMZ"/>
</dbReference>
<protein>
    <submittedName>
        <fullName evidence="7">Putative Zinc finger, SWIM-type, MULE transposase domain-containing protein</fullName>
    </submittedName>
</protein>
<dbReference type="SMART" id="SM00575">
    <property type="entry name" value="ZnF_PMZ"/>
    <property type="match status" value="1"/>
</dbReference>
<evidence type="ECO:0000256" key="5">
    <source>
        <dbReference type="SAM" id="MobiDB-lite"/>
    </source>
</evidence>
<name>A0A2P6Q550_ROSCH</name>
<dbReference type="Pfam" id="PF04434">
    <property type="entry name" value="SWIM"/>
    <property type="match status" value="1"/>
</dbReference>
<feature type="domain" description="SWIM-type" evidence="6">
    <location>
        <begin position="207"/>
        <end position="239"/>
    </location>
</feature>
<dbReference type="PANTHER" id="PTHR31973:SF187">
    <property type="entry name" value="MUTATOR TRANSPOSASE MUDRA PROTEIN"/>
    <property type="match status" value="1"/>
</dbReference>
<evidence type="ECO:0000259" key="6">
    <source>
        <dbReference type="PROSITE" id="PS50966"/>
    </source>
</evidence>
<dbReference type="EMBL" id="PDCK01000043">
    <property type="protein sequence ID" value="PRQ29274.1"/>
    <property type="molecule type" value="Genomic_DNA"/>
</dbReference>
<keyword evidence="8" id="KW-1185">Reference proteome</keyword>
<dbReference type="Proteomes" id="UP000238479">
    <property type="component" value="Chromosome 5"/>
</dbReference>
<dbReference type="Gramene" id="PRQ29274">
    <property type="protein sequence ID" value="PRQ29274"/>
    <property type="gene ID" value="RchiOBHm_Chr5g0012141"/>
</dbReference>
<feature type="compositionally biased region" description="Basic residues" evidence="5">
    <location>
        <begin position="289"/>
        <end position="299"/>
    </location>
</feature>
<evidence type="ECO:0000313" key="8">
    <source>
        <dbReference type="Proteomes" id="UP000238479"/>
    </source>
</evidence>
<keyword evidence="3" id="KW-0862">Zinc</keyword>
<sequence>MQNLYHILKDQGRTVTFISDRCKGLLEAVSKVFPDSPHGYCLHHLQQNVRSKYPNSVGGSWYRDRMVSLLNNCAYASTKEQFAEELKKFKKEGGKIARQFLKSLPDENWSNAYFPGKRYGEMCSNIAESFNSWVREERELPIYELVDGIRLKVMQMNSQRRLEADTWNTYLCPKKEKIVDTFIEVGRHWDAFRSSNYVFEVRENYSYMVDLRSYICSCHQWQILSFPCPHALAAILKNDDNPYDYIEDYFSVSDYKESYSHPIVPIPDVERVDDSAIDLVLKPPLTKKPPGRPKKKRIPSKGENPRTIKCGRCGSSGRHNRKTCTAKI</sequence>
<gene>
    <name evidence="7" type="ORF">RchiOBHm_Chr5g0012141</name>
</gene>
<keyword evidence="1" id="KW-0479">Metal-binding</keyword>
<proteinExistence type="predicted"/>
<accession>A0A2P6Q550</accession>
<evidence type="ECO:0000256" key="2">
    <source>
        <dbReference type="ARBA" id="ARBA00022771"/>
    </source>
</evidence>
<dbReference type="Pfam" id="PF10551">
    <property type="entry name" value="MULE"/>
    <property type="match status" value="1"/>
</dbReference>
<dbReference type="STRING" id="74649.A0A2P6Q550"/>
<dbReference type="AlphaFoldDB" id="A0A2P6Q550"/>
<feature type="region of interest" description="Disordered" evidence="5">
    <location>
        <begin position="283"/>
        <end position="306"/>
    </location>
</feature>
<dbReference type="PANTHER" id="PTHR31973">
    <property type="entry name" value="POLYPROTEIN, PUTATIVE-RELATED"/>
    <property type="match status" value="1"/>
</dbReference>
<dbReference type="OMA" id="CHRAEIA"/>
<evidence type="ECO:0000313" key="7">
    <source>
        <dbReference type="EMBL" id="PRQ29274.1"/>
    </source>
</evidence>
<comment type="caution">
    <text evidence="7">The sequence shown here is derived from an EMBL/GenBank/DDBJ whole genome shotgun (WGS) entry which is preliminary data.</text>
</comment>
<dbReference type="InterPro" id="IPR018289">
    <property type="entry name" value="MULE_transposase_dom"/>
</dbReference>
<reference evidence="7 8" key="1">
    <citation type="journal article" date="2018" name="Nat. Genet.">
        <title>The Rosa genome provides new insights in the design of modern roses.</title>
        <authorList>
            <person name="Bendahmane M."/>
        </authorList>
    </citation>
    <scope>NUCLEOTIDE SEQUENCE [LARGE SCALE GENOMIC DNA]</scope>
    <source>
        <strain evidence="8">cv. Old Blush</strain>
    </source>
</reference>
<dbReference type="PROSITE" id="PS50966">
    <property type="entry name" value="ZF_SWIM"/>
    <property type="match status" value="1"/>
</dbReference>
<evidence type="ECO:0000256" key="1">
    <source>
        <dbReference type="ARBA" id="ARBA00022723"/>
    </source>
</evidence>
<keyword evidence="2 4" id="KW-0863">Zinc-finger</keyword>
<evidence type="ECO:0000256" key="4">
    <source>
        <dbReference type="PROSITE-ProRule" id="PRU00325"/>
    </source>
</evidence>